<keyword evidence="1" id="KW-1133">Transmembrane helix</keyword>
<dbReference type="EMBL" id="KQ116645">
    <property type="protein sequence ID" value="KMS65007.1"/>
    <property type="molecule type" value="Genomic_DNA"/>
</dbReference>
<evidence type="ECO:0000256" key="1">
    <source>
        <dbReference type="SAM" id="Phobius"/>
    </source>
</evidence>
<keyword evidence="1" id="KW-0812">Transmembrane</keyword>
<proteinExistence type="predicted"/>
<dbReference type="Gramene" id="KMS65007">
    <property type="protein sequence ID" value="KMS65007"/>
    <property type="gene ID" value="BVRB_040400"/>
</dbReference>
<feature type="transmembrane region" description="Helical" evidence="1">
    <location>
        <begin position="23"/>
        <end position="41"/>
    </location>
</feature>
<gene>
    <name evidence="2" type="ORF">BVRB_040400</name>
</gene>
<dbReference type="AlphaFoldDB" id="A0A0J7YN53"/>
<feature type="non-terminal residue" evidence="2">
    <location>
        <position position="1"/>
    </location>
</feature>
<keyword evidence="3" id="KW-1185">Reference proteome</keyword>
<organism evidence="2 3">
    <name type="scientific">Beta vulgaris subsp. vulgaris</name>
    <name type="common">Beet</name>
    <dbReference type="NCBI Taxonomy" id="3555"/>
    <lineage>
        <taxon>Eukaryota</taxon>
        <taxon>Viridiplantae</taxon>
        <taxon>Streptophyta</taxon>
        <taxon>Embryophyta</taxon>
        <taxon>Tracheophyta</taxon>
        <taxon>Spermatophyta</taxon>
        <taxon>Magnoliopsida</taxon>
        <taxon>eudicotyledons</taxon>
        <taxon>Gunneridae</taxon>
        <taxon>Pentapetalae</taxon>
        <taxon>Caryophyllales</taxon>
        <taxon>Chenopodiaceae</taxon>
        <taxon>Betoideae</taxon>
        <taxon>Beta</taxon>
    </lineage>
</organism>
<protein>
    <submittedName>
        <fullName evidence="2">Uncharacterized protein</fullName>
    </submittedName>
</protein>
<accession>A0A0J7YN53</accession>
<evidence type="ECO:0000313" key="3">
    <source>
        <dbReference type="Proteomes" id="UP000035740"/>
    </source>
</evidence>
<dbReference type="Proteomes" id="UP000035740">
    <property type="component" value="Unassembled WGS sequence"/>
</dbReference>
<feature type="transmembrane region" description="Helical" evidence="1">
    <location>
        <begin position="48"/>
        <end position="64"/>
    </location>
</feature>
<evidence type="ECO:0000313" key="2">
    <source>
        <dbReference type="EMBL" id="KMS65007.1"/>
    </source>
</evidence>
<name>A0A0J7YN53_BETVV</name>
<keyword evidence="1" id="KW-0472">Membrane</keyword>
<sequence>HVIAGPVAFPFCDSFCTVSRSGAVVAFADGAAVTFAVVLLLMDSGADVALSVVLLIAVSGAAVASIVGRIVSPLICVFAVALSVELARLPSACRLILGCRLYVESELTDRMSSPDNAALRYNSVPADTVIGCCSSETGHWCMMVLDDSC</sequence>
<reference evidence="2 3" key="1">
    <citation type="journal article" date="2014" name="Nature">
        <title>The genome of the recently domesticated crop plant sugar beet (Beta vulgaris).</title>
        <authorList>
            <person name="Dohm J.C."/>
            <person name="Minoche A.E."/>
            <person name="Holtgrawe D."/>
            <person name="Capella-Gutierrez S."/>
            <person name="Zakrzewski F."/>
            <person name="Tafer H."/>
            <person name="Rupp O."/>
            <person name="Sorensen T.R."/>
            <person name="Stracke R."/>
            <person name="Reinhardt R."/>
            <person name="Goesmann A."/>
            <person name="Kraft T."/>
            <person name="Schulz B."/>
            <person name="Stadler P.F."/>
            <person name="Schmidt T."/>
            <person name="Gabaldon T."/>
            <person name="Lehrach H."/>
            <person name="Weisshaar B."/>
            <person name="Himmelbauer H."/>
        </authorList>
    </citation>
    <scope>NUCLEOTIDE SEQUENCE [LARGE SCALE GENOMIC DNA]</scope>
    <source>
        <tissue evidence="2">Taproot</tissue>
    </source>
</reference>